<name>A0A9D4JIQ0_DREPO</name>
<dbReference type="AlphaFoldDB" id="A0A9D4JIQ0"/>
<accession>A0A9D4JIQ0</accession>
<evidence type="ECO:0000313" key="2">
    <source>
        <dbReference type="Proteomes" id="UP000828390"/>
    </source>
</evidence>
<gene>
    <name evidence="1" type="ORF">DPMN_137319</name>
</gene>
<keyword evidence="2" id="KW-1185">Reference proteome</keyword>
<dbReference type="EMBL" id="JAIWYP010000006">
    <property type="protein sequence ID" value="KAH3808957.1"/>
    <property type="molecule type" value="Genomic_DNA"/>
</dbReference>
<reference evidence="1" key="2">
    <citation type="submission" date="2020-11" db="EMBL/GenBank/DDBJ databases">
        <authorList>
            <person name="McCartney M.A."/>
            <person name="Auch B."/>
            <person name="Kono T."/>
            <person name="Mallez S."/>
            <person name="Becker A."/>
            <person name="Gohl D.M."/>
            <person name="Silverstein K.A.T."/>
            <person name="Koren S."/>
            <person name="Bechman K.B."/>
            <person name="Herman A."/>
            <person name="Abrahante J.E."/>
            <person name="Garbe J."/>
        </authorList>
    </citation>
    <scope>NUCLEOTIDE SEQUENCE</scope>
    <source>
        <strain evidence="1">Duluth1</strain>
        <tissue evidence="1">Whole animal</tissue>
    </source>
</reference>
<sequence>MSLSNYSYSEQHLAAIMKGMDDVAFLGVTGPVSFDKSHNRIGITTYIKQHFDKKGIRIVLEVGLPICL</sequence>
<proteinExistence type="predicted"/>
<protein>
    <submittedName>
        <fullName evidence="1">Uncharacterized protein</fullName>
    </submittedName>
</protein>
<reference evidence="1" key="1">
    <citation type="journal article" date="2019" name="bioRxiv">
        <title>The Genome of the Zebra Mussel, Dreissena polymorpha: A Resource for Invasive Species Research.</title>
        <authorList>
            <person name="McCartney M.A."/>
            <person name="Auch B."/>
            <person name="Kono T."/>
            <person name="Mallez S."/>
            <person name="Zhang Y."/>
            <person name="Obille A."/>
            <person name="Becker A."/>
            <person name="Abrahante J.E."/>
            <person name="Garbe J."/>
            <person name="Badalamenti J.P."/>
            <person name="Herman A."/>
            <person name="Mangelson H."/>
            <person name="Liachko I."/>
            <person name="Sullivan S."/>
            <person name="Sone E.D."/>
            <person name="Koren S."/>
            <person name="Silverstein K.A.T."/>
            <person name="Beckman K.B."/>
            <person name="Gohl D.M."/>
        </authorList>
    </citation>
    <scope>NUCLEOTIDE SEQUENCE</scope>
    <source>
        <strain evidence="1">Duluth1</strain>
        <tissue evidence="1">Whole animal</tissue>
    </source>
</reference>
<dbReference type="Proteomes" id="UP000828390">
    <property type="component" value="Unassembled WGS sequence"/>
</dbReference>
<comment type="caution">
    <text evidence="1">The sequence shown here is derived from an EMBL/GenBank/DDBJ whole genome shotgun (WGS) entry which is preliminary data.</text>
</comment>
<dbReference type="Gene3D" id="3.40.50.2300">
    <property type="match status" value="2"/>
</dbReference>
<evidence type="ECO:0000313" key="1">
    <source>
        <dbReference type="EMBL" id="KAH3808957.1"/>
    </source>
</evidence>
<organism evidence="1 2">
    <name type="scientific">Dreissena polymorpha</name>
    <name type="common">Zebra mussel</name>
    <name type="synonym">Mytilus polymorpha</name>
    <dbReference type="NCBI Taxonomy" id="45954"/>
    <lineage>
        <taxon>Eukaryota</taxon>
        <taxon>Metazoa</taxon>
        <taxon>Spiralia</taxon>
        <taxon>Lophotrochozoa</taxon>
        <taxon>Mollusca</taxon>
        <taxon>Bivalvia</taxon>
        <taxon>Autobranchia</taxon>
        <taxon>Heteroconchia</taxon>
        <taxon>Euheterodonta</taxon>
        <taxon>Imparidentia</taxon>
        <taxon>Neoheterodontei</taxon>
        <taxon>Myida</taxon>
        <taxon>Dreissenoidea</taxon>
        <taxon>Dreissenidae</taxon>
        <taxon>Dreissena</taxon>
    </lineage>
</organism>